<keyword evidence="3" id="KW-1185">Reference proteome</keyword>
<evidence type="ECO:0000313" key="3">
    <source>
        <dbReference type="Proteomes" id="UP000308652"/>
    </source>
</evidence>
<gene>
    <name evidence="2" type="ORF">BDQ12DRAFT_690967</name>
</gene>
<keyword evidence="1" id="KW-0812">Transmembrane</keyword>
<keyword evidence="1" id="KW-0472">Membrane</keyword>
<evidence type="ECO:0000313" key="2">
    <source>
        <dbReference type="EMBL" id="TFK33532.1"/>
    </source>
</evidence>
<proteinExistence type="predicted"/>
<accession>A0A5C3LLH4</accession>
<feature type="transmembrane region" description="Helical" evidence="1">
    <location>
        <begin position="56"/>
        <end position="77"/>
    </location>
</feature>
<name>A0A5C3LLH4_9AGAR</name>
<organism evidence="2 3">
    <name type="scientific">Crucibulum laeve</name>
    <dbReference type="NCBI Taxonomy" id="68775"/>
    <lineage>
        <taxon>Eukaryota</taxon>
        <taxon>Fungi</taxon>
        <taxon>Dikarya</taxon>
        <taxon>Basidiomycota</taxon>
        <taxon>Agaricomycotina</taxon>
        <taxon>Agaricomycetes</taxon>
        <taxon>Agaricomycetidae</taxon>
        <taxon>Agaricales</taxon>
        <taxon>Agaricineae</taxon>
        <taxon>Nidulariaceae</taxon>
        <taxon>Crucibulum</taxon>
    </lineage>
</organism>
<sequence>MDVALGTTQTIGGMFNPPERLGSIALFVLTGGWWMGCDLGLVNAAVTVGGEHRQRVLVLVLLPAGAVSQTHSIPFIICSPPPLFLSPSEIP</sequence>
<reference evidence="2 3" key="1">
    <citation type="journal article" date="2019" name="Nat. Ecol. Evol.">
        <title>Megaphylogeny resolves global patterns of mushroom evolution.</title>
        <authorList>
            <person name="Varga T."/>
            <person name="Krizsan K."/>
            <person name="Foldi C."/>
            <person name="Dima B."/>
            <person name="Sanchez-Garcia M."/>
            <person name="Sanchez-Ramirez S."/>
            <person name="Szollosi G.J."/>
            <person name="Szarkandi J.G."/>
            <person name="Papp V."/>
            <person name="Albert L."/>
            <person name="Andreopoulos W."/>
            <person name="Angelini C."/>
            <person name="Antonin V."/>
            <person name="Barry K.W."/>
            <person name="Bougher N.L."/>
            <person name="Buchanan P."/>
            <person name="Buyck B."/>
            <person name="Bense V."/>
            <person name="Catcheside P."/>
            <person name="Chovatia M."/>
            <person name="Cooper J."/>
            <person name="Damon W."/>
            <person name="Desjardin D."/>
            <person name="Finy P."/>
            <person name="Geml J."/>
            <person name="Haridas S."/>
            <person name="Hughes K."/>
            <person name="Justo A."/>
            <person name="Karasinski D."/>
            <person name="Kautmanova I."/>
            <person name="Kiss B."/>
            <person name="Kocsube S."/>
            <person name="Kotiranta H."/>
            <person name="LaButti K.M."/>
            <person name="Lechner B.E."/>
            <person name="Liimatainen K."/>
            <person name="Lipzen A."/>
            <person name="Lukacs Z."/>
            <person name="Mihaltcheva S."/>
            <person name="Morgado L.N."/>
            <person name="Niskanen T."/>
            <person name="Noordeloos M.E."/>
            <person name="Ohm R.A."/>
            <person name="Ortiz-Santana B."/>
            <person name="Ovrebo C."/>
            <person name="Racz N."/>
            <person name="Riley R."/>
            <person name="Savchenko A."/>
            <person name="Shiryaev A."/>
            <person name="Soop K."/>
            <person name="Spirin V."/>
            <person name="Szebenyi C."/>
            <person name="Tomsovsky M."/>
            <person name="Tulloss R.E."/>
            <person name="Uehling J."/>
            <person name="Grigoriev I.V."/>
            <person name="Vagvolgyi C."/>
            <person name="Papp T."/>
            <person name="Martin F.M."/>
            <person name="Miettinen O."/>
            <person name="Hibbett D.S."/>
            <person name="Nagy L.G."/>
        </authorList>
    </citation>
    <scope>NUCLEOTIDE SEQUENCE [LARGE SCALE GENOMIC DNA]</scope>
    <source>
        <strain evidence="2 3">CBS 166.37</strain>
    </source>
</reference>
<evidence type="ECO:0000256" key="1">
    <source>
        <dbReference type="SAM" id="Phobius"/>
    </source>
</evidence>
<protein>
    <submittedName>
        <fullName evidence="2">Uncharacterized protein</fullName>
    </submittedName>
</protein>
<feature type="transmembrane region" description="Helical" evidence="1">
    <location>
        <begin position="24"/>
        <end position="44"/>
    </location>
</feature>
<dbReference type="EMBL" id="ML213646">
    <property type="protein sequence ID" value="TFK33532.1"/>
    <property type="molecule type" value="Genomic_DNA"/>
</dbReference>
<dbReference type="Proteomes" id="UP000308652">
    <property type="component" value="Unassembled WGS sequence"/>
</dbReference>
<keyword evidence="1" id="KW-1133">Transmembrane helix</keyword>
<dbReference type="AlphaFoldDB" id="A0A5C3LLH4"/>
<dbReference type="OrthoDB" id="5582162at2759"/>